<dbReference type="EMBL" id="JAWRVI010000017">
    <property type="protein sequence ID" value="KAK4090090.1"/>
    <property type="molecule type" value="Genomic_DNA"/>
</dbReference>
<dbReference type="Pfam" id="PF13445">
    <property type="entry name" value="zf-RING_UBOX"/>
    <property type="match status" value="1"/>
</dbReference>
<evidence type="ECO:0000256" key="3">
    <source>
        <dbReference type="ARBA" id="ARBA00022833"/>
    </source>
</evidence>
<feature type="region of interest" description="Disordered" evidence="5">
    <location>
        <begin position="994"/>
        <end position="1027"/>
    </location>
</feature>
<evidence type="ECO:0000313" key="11">
    <source>
        <dbReference type="Proteomes" id="UP001287286"/>
    </source>
</evidence>
<dbReference type="GO" id="GO:0004672">
    <property type="term" value="F:protein kinase activity"/>
    <property type="evidence" value="ECO:0007669"/>
    <property type="project" value="InterPro"/>
</dbReference>
<feature type="region of interest" description="Disordered" evidence="5">
    <location>
        <begin position="563"/>
        <end position="582"/>
    </location>
</feature>
<reference evidence="9" key="1">
    <citation type="submission" date="2015-05" db="EMBL/GenBank/DDBJ databases">
        <authorList>
            <person name="Wang D.B."/>
            <person name="Wang M."/>
        </authorList>
    </citation>
    <scope>NUCLEOTIDE SEQUENCE</scope>
    <source>
        <strain evidence="9">36-1</strain>
    </source>
</reference>
<dbReference type="PROSITE" id="PS00518">
    <property type="entry name" value="ZF_RING_1"/>
    <property type="match status" value="1"/>
</dbReference>
<dbReference type="Gene3D" id="1.10.510.10">
    <property type="entry name" value="Transferase(Phosphotransferase) domain 1"/>
    <property type="match status" value="1"/>
</dbReference>
<reference evidence="8 11" key="4">
    <citation type="journal article" date="2024" name="Microbiol. Resour. Announc.">
        <title>Genome annotations for the ascomycete fungi Trichoderma harzianum, Trichoderma aggressivum, and Purpureocillium lilacinum.</title>
        <authorList>
            <person name="Beijen E.P.W."/>
            <person name="Ohm R.A."/>
        </authorList>
    </citation>
    <scope>NUCLEOTIDE SEQUENCE [LARGE SCALE GENOMIC DNA]</scope>
    <source>
        <strain evidence="8 11">CBS 150709</strain>
    </source>
</reference>
<keyword evidence="1" id="KW-0479">Metal-binding</keyword>
<dbReference type="PANTHER" id="PTHR13063">
    <property type="entry name" value="ENOS INTERACTING PROTEIN"/>
    <property type="match status" value="1"/>
</dbReference>
<feature type="region of interest" description="Disordered" evidence="5">
    <location>
        <begin position="964"/>
        <end position="983"/>
    </location>
</feature>
<proteinExistence type="predicted"/>
<dbReference type="InterPro" id="IPR001841">
    <property type="entry name" value="Znf_RING"/>
</dbReference>
<dbReference type="GO" id="GO:0061630">
    <property type="term" value="F:ubiquitin protein ligase activity"/>
    <property type="evidence" value="ECO:0007669"/>
    <property type="project" value="InterPro"/>
</dbReference>
<dbReference type="Gene3D" id="3.30.40.10">
    <property type="entry name" value="Zinc/RING finger domain, C3HC4 (zinc finger)"/>
    <property type="match status" value="2"/>
</dbReference>
<dbReference type="InterPro" id="IPR027370">
    <property type="entry name" value="Znf-RING_euk"/>
</dbReference>
<dbReference type="Proteomes" id="UP000245956">
    <property type="component" value="Unassembled WGS sequence"/>
</dbReference>
<reference evidence="8" key="3">
    <citation type="submission" date="2023-11" db="EMBL/GenBank/DDBJ databases">
        <authorList>
            <person name="Beijen E."/>
            <person name="Ohm R.A."/>
        </authorList>
    </citation>
    <scope>NUCLEOTIDE SEQUENCE</scope>
    <source>
        <strain evidence="8">CBS 150709</strain>
    </source>
</reference>
<comment type="caution">
    <text evidence="9">The sequence shown here is derived from an EMBL/GenBank/DDBJ whole genome shotgun (WGS) entry which is preliminary data.</text>
</comment>
<dbReference type="SUPFAM" id="SSF57850">
    <property type="entry name" value="RING/U-box"/>
    <property type="match status" value="1"/>
</dbReference>
<evidence type="ECO:0000259" key="6">
    <source>
        <dbReference type="PROSITE" id="PS50011"/>
    </source>
</evidence>
<dbReference type="GO" id="GO:0008270">
    <property type="term" value="F:zinc ion binding"/>
    <property type="evidence" value="ECO:0007669"/>
    <property type="project" value="UniProtKB-KW"/>
</dbReference>
<evidence type="ECO:0000313" key="9">
    <source>
        <dbReference type="EMBL" id="PWI69941.1"/>
    </source>
</evidence>
<feature type="domain" description="RING-type" evidence="7">
    <location>
        <begin position="1132"/>
        <end position="1186"/>
    </location>
</feature>
<dbReference type="AlphaFoldDB" id="A0A2U3E5Z9"/>
<feature type="compositionally biased region" description="Basic residues" evidence="5">
    <location>
        <begin position="733"/>
        <end position="744"/>
    </location>
</feature>
<feature type="region of interest" description="Disordered" evidence="5">
    <location>
        <begin position="477"/>
        <end position="525"/>
    </location>
</feature>
<dbReference type="PROSITE" id="PS50011">
    <property type="entry name" value="PROTEIN_KINASE_DOM"/>
    <property type="match status" value="1"/>
</dbReference>
<dbReference type="InterPro" id="IPR016818">
    <property type="entry name" value="NOSIP"/>
</dbReference>
<dbReference type="Proteomes" id="UP001287286">
    <property type="component" value="Unassembled WGS sequence"/>
</dbReference>
<dbReference type="PANTHER" id="PTHR13063:SF10">
    <property type="entry name" value="NITRIC OXIDE SYNTHASE-INTERACTING PROTEIN"/>
    <property type="match status" value="1"/>
</dbReference>
<evidence type="ECO:0000313" key="10">
    <source>
        <dbReference type="Proteomes" id="UP000245956"/>
    </source>
</evidence>
<name>A0A2U3E5Z9_PURLI</name>
<accession>A0A2U3E5Z9</accession>
<dbReference type="InterPro" id="IPR011009">
    <property type="entry name" value="Kinase-like_dom_sf"/>
</dbReference>
<dbReference type="InterPro" id="IPR013083">
    <property type="entry name" value="Znf_RING/FYVE/PHD"/>
</dbReference>
<dbReference type="PROSITE" id="PS50089">
    <property type="entry name" value="ZF_RING_2"/>
    <property type="match status" value="1"/>
</dbReference>
<feature type="compositionally biased region" description="Basic and acidic residues" evidence="5">
    <location>
        <begin position="765"/>
        <end position="814"/>
    </location>
</feature>
<gene>
    <name evidence="9" type="ORF">PCL_00085</name>
    <name evidence="8" type="ORF">Purlil1_5716</name>
</gene>
<feature type="region of interest" description="Disordered" evidence="5">
    <location>
        <begin position="349"/>
        <end position="388"/>
    </location>
</feature>
<feature type="compositionally biased region" description="Polar residues" evidence="5">
    <location>
        <begin position="1010"/>
        <end position="1024"/>
    </location>
</feature>
<feature type="compositionally biased region" description="Basic and acidic residues" evidence="5">
    <location>
        <begin position="745"/>
        <end position="755"/>
    </location>
</feature>
<dbReference type="CDD" id="cd00180">
    <property type="entry name" value="PKc"/>
    <property type="match status" value="1"/>
</dbReference>
<sequence>MEHYLPGHVRDYKLDTQFRPDGGIVHFVQDPQAPPPSSKVRECWQRMSQSIGSGGHGTVFLEKCVSPDDRCHLQRAVKVIRLSDGGARRRCVNELSTTIKFSHDRYSRHFVKALGWFASRRHLYIAMEHLPEGDLETYLAGNLLLEDDARQIAVQVLQGLAAMHGEGYAHRDIKPKVSRVQEPADRASVSEVCHKNVLIQQRPGPMGASSWWVKLADFDTSKQLGLSAVTRSTAHFSWNYVAPEVLFDQAGPSSIDHPATDMWALGVMTFYMLTKSHLFPWQQNLSQYRRSPDEIFGNKLDEYRVGREGQEFIRALVRLEPAERLNAKEASRHEWVRDGIPLEPLISDARSESPASSLYPESSIDEERGMTTDVSQETGPQGAPSTWSDQLSMITAPEQAYVEILGRQGIIRPADTGMNLRVGAVNTIGASVNGHKPVSEPDILNNSVPKTQARYHRLAARGSESGVTVAPGLRMGPQDVAIPTENAPPPGDNMGTQRPKAVRRTQSASPKRGKGEEHGHPRTRSLNGEAVTRDMGMKGEVLEIVSCTALAEPVVLMASTPASPGAPGTSFWGSSKRQLNSLSDRPWDRADQMTPEMVATLPVGSYSDGAISVEESHAISPVQELAKGAPQPRGASDSGDDTAIPKTRQQTPEEPDADSLLYPFPPGYVPQSRGRPGWRIPRQRVTDTQEARPLQYPFPPGYVAQSRGPNYSYGGSATSRKRQRTPDRQAAGGRRKVKPHRHTPEKRTPEEERKLKAGQTSEAKGAPREESTPKGERSPEGEQTHEVESAHGEEPALEEGRTPEGGRMPEEQRTCQKGQMAHDEPEEEDKTKKGGGIIAGGIMMFKRWLYAPGRGKGGGALSVTPKPTPAAICANKAREPGKRNTSRAVFTSHERELAKSNWSTSSARLNRDSFLPFGSCGLCLGVAREPVSCPRGDIFCRECALANLLTQKKELKRAEKARRDAELEAEKQRAAEDDEDRERAVRDFEMTQAGLSTARKQKQEQPQQQTAANGTAPQDESSTAVVHVGSKRKFELDQDELQRIVREDKLKARKAIEDEKAAKPTLPSFWTPSLTPDVHDSKLPNASKKDKAVPICPSAPDDLPHPISLHKLITVNFKEETDPSTRDERRICPSCLKALSNSSNAVMTEQCGHVLCMSCVKKFLLPSKKGSKAEDDESPIMCYVCDTPVTGKASKHRESGPALPPGLIALKSEGTGFSARGANVVAKPGEAFQC</sequence>
<evidence type="ECO:0000259" key="7">
    <source>
        <dbReference type="PROSITE" id="PS50089"/>
    </source>
</evidence>
<dbReference type="InterPro" id="IPR000719">
    <property type="entry name" value="Prot_kinase_dom"/>
</dbReference>
<feature type="compositionally biased region" description="Polar residues" evidence="5">
    <location>
        <begin position="571"/>
        <end position="582"/>
    </location>
</feature>
<dbReference type="EMBL" id="LCWV01000010">
    <property type="protein sequence ID" value="PWI69941.1"/>
    <property type="molecule type" value="Genomic_DNA"/>
</dbReference>
<evidence type="ECO:0000313" key="8">
    <source>
        <dbReference type="EMBL" id="KAK4090090.1"/>
    </source>
</evidence>
<dbReference type="InterPro" id="IPR017907">
    <property type="entry name" value="Znf_RING_CS"/>
</dbReference>
<keyword evidence="2 4" id="KW-0863">Zinc-finger</keyword>
<feature type="region of interest" description="Disordered" evidence="5">
    <location>
        <begin position="624"/>
        <end position="836"/>
    </location>
</feature>
<feature type="compositionally biased region" description="Polar residues" evidence="5">
    <location>
        <begin position="372"/>
        <end position="388"/>
    </location>
</feature>
<protein>
    <submittedName>
        <fullName evidence="9">Zinc finger containing protein</fullName>
    </submittedName>
</protein>
<evidence type="ECO:0000256" key="1">
    <source>
        <dbReference type="ARBA" id="ARBA00022723"/>
    </source>
</evidence>
<keyword evidence="3" id="KW-0862">Zinc</keyword>
<evidence type="ECO:0000256" key="4">
    <source>
        <dbReference type="PROSITE-ProRule" id="PRU00175"/>
    </source>
</evidence>
<reference evidence="9 10" key="2">
    <citation type="journal article" date="2016" name="Front. Microbiol.">
        <title>Genome and transcriptome sequences reveal the specific parasitism of the nematophagous Purpureocillium lilacinum 36-1.</title>
        <authorList>
            <person name="Xie J."/>
            <person name="Li S."/>
            <person name="Mo C."/>
            <person name="Xiao X."/>
            <person name="Peng D."/>
            <person name="Wang G."/>
            <person name="Xiao Y."/>
        </authorList>
    </citation>
    <scope>NUCLEOTIDE SEQUENCE [LARGE SCALE GENOMIC DNA]</scope>
    <source>
        <strain evidence="9 10">36-1</strain>
    </source>
</reference>
<feature type="domain" description="Protein kinase" evidence="6">
    <location>
        <begin position="45"/>
        <end position="336"/>
    </location>
</feature>
<evidence type="ECO:0000256" key="2">
    <source>
        <dbReference type="ARBA" id="ARBA00022771"/>
    </source>
</evidence>
<feature type="compositionally biased region" description="Polar residues" evidence="5">
    <location>
        <begin position="707"/>
        <end position="718"/>
    </location>
</feature>
<dbReference type="SUPFAM" id="SSF56112">
    <property type="entry name" value="Protein kinase-like (PK-like)"/>
    <property type="match status" value="1"/>
</dbReference>
<organism evidence="9 10">
    <name type="scientific">Purpureocillium lilacinum</name>
    <name type="common">Paecilomyces lilacinus</name>
    <dbReference type="NCBI Taxonomy" id="33203"/>
    <lineage>
        <taxon>Eukaryota</taxon>
        <taxon>Fungi</taxon>
        <taxon>Dikarya</taxon>
        <taxon>Ascomycota</taxon>
        <taxon>Pezizomycotina</taxon>
        <taxon>Sordariomycetes</taxon>
        <taxon>Hypocreomycetidae</taxon>
        <taxon>Hypocreales</taxon>
        <taxon>Ophiocordycipitaceae</taxon>
        <taxon>Purpureocillium</taxon>
    </lineage>
</organism>
<evidence type="ECO:0000256" key="5">
    <source>
        <dbReference type="SAM" id="MobiDB-lite"/>
    </source>
</evidence>
<dbReference type="GO" id="GO:0005634">
    <property type="term" value="C:nucleus"/>
    <property type="evidence" value="ECO:0007669"/>
    <property type="project" value="TreeGrafter"/>
</dbReference>
<dbReference type="GO" id="GO:0005524">
    <property type="term" value="F:ATP binding"/>
    <property type="evidence" value="ECO:0007669"/>
    <property type="project" value="InterPro"/>
</dbReference>
<dbReference type="SMART" id="SM00184">
    <property type="entry name" value="RING"/>
    <property type="match status" value="1"/>
</dbReference>
<keyword evidence="11" id="KW-1185">Reference proteome</keyword>
<dbReference type="Pfam" id="PF00069">
    <property type="entry name" value="Pkinase"/>
    <property type="match status" value="1"/>
</dbReference>